<comment type="caution">
    <text evidence="2">The sequence shown here is derived from an EMBL/GenBank/DDBJ whole genome shotgun (WGS) entry which is preliminary data.</text>
</comment>
<dbReference type="AlphaFoldDB" id="A0A7X3FRG0"/>
<organism evidence="2 3">
    <name type="scientific">Devosia marina</name>
    <dbReference type="NCBI Taxonomy" id="2683198"/>
    <lineage>
        <taxon>Bacteria</taxon>
        <taxon>Pseudomonadati</taxon>
        <taxon>Pseudomonadota</taxon>
        <taxon>Alphaproteobacteria</taxon>
        <taxon>Hyphomicrobiales</taxon>
        <taxon>Devosiaceae</taxon>
        <taxon>Devosia</taxon>
    </lineage>
</organism>
<evidence type="ECO:0000313" key="3">
    <source>
        <dbReference type="Proteomes" id="UP000438106"/>
    </source>
</evidence>
<protein>
    <submittedName>
        <fullName evidence="2">Uncharacterized protein</fullName>
    </submittedName>
</protein>
<reference evidence="2 3" key="1">
    <citation type="submission" date="2019-12" db="EMBL/GenBank/DDBJ databases">
        <title>Devosia maris sp. nov., isolated from the deep seawater.</title>
        <authorList>
            <person name="Liu Y."/>
        </authorList>
    </citation>
    <scope>NUCLEOTIDE SEQUENCE [LARGE SCALE GENOMIC DNA]</scope>
    <source>
        <strain evidence="2 3">L53-10-65</strain>
    </source>
</reference>
<evidence type="ECO:0000256" key="1">
    <source>
        <dbReference type="SAM" id="MobiDB-lite"/>
    </source>
</evidence>
<dbReference type="Proteomes" id="UP000438106">
    <property type="component" value="Unassembled WGS sequence"/>
</dbReference>
<sequence>MNALAIPFPLVSPQELAAVIADRIEAHARAMDALIVLLDALDGDPDLEPSLGAPEAKVDLPWGTVFMVRTQDGDQSMWADGVNDAPTDDAEAVNEDGDELASGELSCPIPGGSDLTMDSLHSEGGK</sequence>
<keyword evidence="3" id="KW-1185">Reference proteome</keyword>
<gene>
    <name evidence="2" type="ORF">GO014_09585</name>
</gene>
<dbReference type="RefSeq" id="WP_157290144.1">
    <property type="nucleotide sequence ID" value="NZ_WQRF01000002.1"/>
</dbReference>
<accession>A0A7X3FRG0</accession>
<feature type="region of interest" description="Disordered" evidence="1">
    <location>
        <begin position="76"/>
        <end position="126"/>
    </location>
</feature>
<evidence type="ECO:0000313" key="2">
    <source>
        <dbReference type="EMBL" id="MVS99271.1"/>
    </source>
</evidence>
<feature type="compositionally biased region" description="Acidic residues" evidence="1">
    <location>
        <begin position="86"/>
        <end position="101"/>
    </location>
</feature>
<name>A0A7X3FRG0_9HYPH</name>
<dbReference type="EMBL" id="WQRF01000002">
    <property type="protein sequence ID" value="MVS99271.1"/>
    <property type="molecule type" value="Genomic_DNA"/>
</dbReference>
<proteinExistence type="predicted"/>